<evidence type="ECO:0000256" key="2">
    <source>
        <dbReference type="ARBA" id="ARBA00022630"/>
    </source>
</evidence>
<evidence type="ECO:0000256" key="1">
    <source>
        <dbReference type="ARBA" id="ARBA00001974"/>
    </source>
</evidence>
<dbReference type="InterPro" id="IPR036188">
    <property type="entry name" value="FAD/NAD-bd_sf"/>
</dbReference>
<dbReference type="AlphaFoldDB" id="A0A371PES9"/>
<feature type="domain" description="Reductase C-terminal" evidence="6">
    <location>
        <begin position="322"/>
        <end position="392"/>
    </location>
</feature>
<dbReference type="PRINTS" id="PR00368">
    <property type="entry name" value="FADPNR"/>
</dbReference>
<dbReference type="Proteomes" id="UP000265581">
    <property type="component" value="Unassembled WGS sequence"/>
</dbReference>
<comment type="cofactor">
    <cofactor evidence="1">
        <name>FAD</name>
        <dbReference type="ChEBI" id="CHEBI:57692"/>
    </cofactor>
</comment>
<dbReference type="SUPFAM" id="SSF55424">
    <property type="entry name" value="FAD/NAD-linked reductases, dimerisation (C-terminal) domain"/>
    <property type="match status" value="1"/>
</dbReference>
<proteinExistence type="predicted"/>
<name>A0A371PES9_9ACTN</name>
<dbReference type="PRINTS" id="PR00411">
    <property type="entry name" value="PNDRDTASEI"/>
</dbReference>
<dbReference type="EMBL" id="QUBR01000001">
    <property type="protein sequence ID" value="REK73910.1"/>
    <property type="molecule type" value="Genomic_DNA"/>
</dbReference>
<dbReference type="Gene3D" id="3.50.50.60">
    <property type="entry name" value="FAD/NAD(P)-binding domain"/>
    <property type="match status" value="2"/>
</dbReference>
<dbReference type="Pfam" id="PF14759">
    <property type="entry name" value="Reductase_C"/>
    <property type="match status" value="1"/>
</dbReference>
<dbReference type="OrthoDB" id="3568330at2"/>
<dbReference type="InterPro" id="IPR050446">
    <property type="entry name" value="FAD-oxidoreductase/Apoptosis"/>
</dbReference>
<evidence type="ECO:0000259" key="5">
    <source>
        <dbReference type="Pfam" id="PF07992"/>
    </source>
</evidence>
<protein>
    <submittedName>
        <fullName evidence="7">FAD-dependent oxidoreductase</fullName>
    </submittedName>
</protein>
<gene>
    <name evidence="7" type="ORF">DX116_10465</name>
</gene>
<keyword evidence="4" id="KW-0560">Oxidoreductase</keyword>
<dbReference type="PANTHER" id="PTHR43557:SF2">
    <property type="entry name" value="RIESKE DOMAIN-CONTAINING PROTEIN-RELATED"/>
    <property type="match status" value="1"/>
</dbReference>
<evidence type="ECO:0000256" key="4">
    <source>
        <dbReference type="ARBA" id="ARBA00023002"/>
    </source>
</evidence>
<dbReference type="RefSeq" id="WP_119704019.1">
    <property type="nucleotide sequence ID" value="NZ_JBHSOI010000001.1"/>
</dbReference>
<evidence type="ECO:0000313" key="8">
    <source>
        <dbReference type="Proteomes" id="UP000265581"/>
    </source>
</evidence>
<dbReference type="Pfam" id="PF07992">
    <property type="entry name" value="Pyr_redox_2"/>
    <property type="match status" value="1"/>
</dbReference>
<dbReference type="GO" id="GO:0005737">
    <property type="term" value="C:cytoplasm"/>
    <property type="evidence" value="ECO:0007669"/>
    <property type="project" value="TreeGrafter"/>
</dbReference>
<evidence type="ECO:0000259" key="6">
    <source>
        <dbReference type="Pfam" id="PF14759"/>
    </source>
</evidence>
<dbReference type="GO" id="GO:0016651">
    <property type="term" value="F:oxidoreductase activity, acting on NAD(P)H"/>
    <property type="evidence" value="ECO:0007669"/>
    <property type="project" value="TreeGrafter"/>
</dbReference>
<comment type="caution">
    <text evidence="7">The sequence shown here is derived from an EMBL/GenBank/DDBJ whole genome shotgun (WGS) entry which is preliminary data.</text>
</comment>
<dbReference type="InterPro" id="IPR023753">
    <property type="entry name" value="FAD/NAD-binding_dom"/>
</dbReference>
<accession>A0A371PES9</accession>
<evidence type="ECO:0000256" key="3">
    <source>
        <dbReference type="ARBA" id="ARBA00022827"/>
    </source>
</evidence>
<dbReference type="SUPFAM" id="SSF51905">
    <property type="entry name" value="FAD/NAD(P)-binding domain"/>
    <property type="match status" value="1"/>
</dbReference>
<organism evidence="7 8">
    <name type="scientific">Aeromicrobium endophyticum</name>
    <dbReference type="NCBI Taxonomy" id="2292704"/>
    <lineage>
        <taxon>Bacteria</taxon>
        <taxon>Bacillati</taxon>
        <taxon>Actinomycetota</taxon>
        <taxon>Actinomycetes</taxon>
        <taxon>Propionibacteriales</taxon>
        <taxon>Nocardioidaceae</taxon>
        <taxon>Aeromicrobium</taxon>
    </lineage>
</organism>
<evidence type="ECO:0000313" key="7">
    <source>
        <dbReference type="EMBL" id="REK73910.1"/>
    </source>
</evidence>
<feature type="domain" description="FAD/NAD(P)-binding" evidence="5">
    <location>
        <begin position="4"/>
        <end position="303"/>
    </location>
</feature>
<keyword evidence="8" id="KW-1185">Reference proteome</keyword>
<keyword evidence="3" id="KW-0274">FAD</keyword>
<reference evidence="7 8" key="1">
    <citation type="submission" date="2018-08" db="EMBL/GenBank/DDBJ databases">
        <title>Aeromicrobium sp. M2KJ-4, whole genome shotgun sequence.</title>
        <authorList>
            <person name="Tuo L."/>
        </authorList>
    </citation>
    <scope>NUCLEOTIDE SEQUENCE [LARGE SCALE GENOMIC DNA]</scope>
    <source>
        <strain evidence="7 8">M2KJ-4</strain>
    </source>
</reference>
<keyword evidence="2" id="KW-0285">Flavoprotein</keyword>
<dbReference type="InterPro" id="IPR016156">
    <property type="entry name" value="FAD/NAD-linked_Rdtase_dimer_sf"/>
</dbReference>
<dbReference type="InterPro" id="IPR028202">
    <property type="entry name" value="Reductase_C"/>
</dbReference>
<dbReference type="Gene3D" id="3.30.390.30">
    <property type="match status" value="1"/>
</dbReference>
<sequence>MSDRTVVIGTGIAGVSAAAAMRAAGYEGSIQLLGDEPELPYRRPPVSKEIVRGDKTADEIRIKKVEWYDQQGIGLRRATPVVGLDLDARSVGLADGTSLGFDRLLLATGGTARQPWPGATGARTLRDLADVPPLAGELASATPMIVVGAGLIGSEIAASARAAGCHVTLLEAGDLPMPRLLPPALGQMYADVHRSEGTDLHTGVTVESVVDGLAGTTVRAVDGRSWTAPVVVVAVGMQPRTELAEAAGIELAAPGDGGGILVDAHGRTSVEGVFAAGDVANQPRPVLGGRHRVEHWQGAQNHGTAVGRVMAGGDEPFDEVPWCWSDQYGLNLQVVGWPDAAHELVVHGSLDDRDFIAYLLDDGIVRGAVSIGRPRDVRKARQTISDRASLDA</sequence>
<dbReference type="PANTHER" id="PTHR43557">
    <property type="entry name" value="APOPTOSIS-INDUCING FACTOR 1"/>
    <property type="match status" value="1"/>
</dbReference>